<organism evidence="10 11">
    <name type="scientific">Malurus cyaneus samueli</name>
    <dbReference type="NCBI Taxonomy" id="2593467"/>
    <lineage>
        <taxon>Eukaryota</taxon>
        <taxon>Metazoa</taxon>
        <taxon>Chordata</taxon>
        <taxon>Craniata</taxon>
        <taxon>Vertebrata</taxon>
        <taxon>Euteleostomi</taxon>
        <taxon>Archelosauria</taxon>
        <taxon>Archosauria</taxon>
        <taxon>Dinosauria</taxon>
        <taxon>Saurischia</taxon>
        <taxon>Theropoda</taxon>
        <taxon>Coelurosauria</taxon>
        <taxon>Aves</taxon>
        <taxon>Neognathae</taxon>
        <taxon>Neoaves</taxon>
        <taxon>Telluraves</taxon>
        <taxon>Australaves</taxon>
        <taxon>Passeriformes</taxon>
        <taxon>Meliphagoidea</taxon>
        <taxon>Maluridae</taxon>
        <taxon>Malurus</taxon>
    </lineage>
</organism>
<dbReference type="EC" id="2.7.11.1" evidence="1"/>
<evidence type="ECO:0000256" key="4">
    <source>
        <dbReference type="ARBA" id="ARBA00022741"/>
    </source>
</evidence>
<evidence type="ECO:0000256" key="5">
    <source>
        <dbReference type="ARBA" id="ARBA00022777"/>
    </source>
</evidence>
<evidence type="ECO:0000256" key="8">
    <source>
        <dbReference type="ARBA" id="ARBA00048679"/>
    </source>
</evidence>
<comment type="catalytic activity">
    <reaction evidence="8">
        <text>L-seryl-[protein] + ATP = O-phospho-L-seryl-[protein] + ADP + H(+)</text>
        <dbReference type="Rhea" id="RHEA:17989"/>
        <dbReference type="Rhea" id="RHEA-COMP:9863"/>
        <dbReference type="Rhea" id="RHEA-COMP:11604"/>
        <dbReference type="ChEBI" id="CHEBI:15378"/>
        <dbReference type="ChEBI" id="CHEBI:29999"/>
        <dbReference type="ChEBI" id="CHEBI:30616"/>
        <dbReference type="ChEBI" id="CHEBI:83421"/>
        <dbReference type="ChEBI" id="CHEBI:456216"/>
        <dbReference type="EC" id="2.7.11.1"/>
    </reaction>
</comment>
<keyword evidence="2" id="KW-0723">Serine/threonine-protein kinase</keyword>
<keyword evidence="6" id="KW-0067">ATP-binding</keyword>
<evidence type="ECO:0000256" key="6">
    <source>
        <dbReference type="ARBA" id="ARBA00022840"/>
    </source>
</evidence>
<dbReference type="PROSITE" id="PS50032">
    <property type="entry name" value="KA1"/>
    <property type="match status" value="1"/>
</dbReference>
<dbReference type="AlphaFoldDB" id="A0A8C5X5Q9"/>
<sequence length="150" mass="17096">IKKPTNPTNADELAAVEILPERRCQSVELDLSLAHVDSSQKKRKAKIFGSLERGLDKAHCNITITHLLNPDQLLNEIMVVLSKKHVEYVQKGYTLKCQTRSDFGKVTIEFELEVCQLSKSEAVGIRRQWLKGDAWVYKRLMEDILSSCQV</sequence>
<evidence type="ECO:0000256" key="1">
    <source>
        <dbReference type="ARBA" id="ARBA00012513"/>
    </source>
</evidence>
<proteinExistence type="predicted"/>
<keyword evidence="3" id="KW-0808">Transferase</keyword>
<dbReference type="Pfam" id="PF02149">
    <property type="entry name" value="KA1"/>
    <property type="match status" value="1"/>
</dbReference>
<dbReference type="InterPro" id="IPR001772">
    <property type="entry name" value="KA1_dom"/>
</dbReference>
<dbReference type="SUPFAM" id="SSF103243">
    <property type="entry name" value="KA1-like"/>
    <property type="match status" value="1"/>
</dbReference>
<keyword evidence="4" id="KW-0547">Nucleotide-binding</keyword>
<dbReference type="Ensembl" id="ENSMCST00000012860.1">
    <property type="protein sequence ID" value="ENSMCSP00000012535.1"/>
    <property type="gene ID" value="ENSMCSG00000008876.1"/>
</dbReference>
<dbReference type="Gene3D" id="3.30.310.80">
    <property type="entry name" value="Kinase associated domain 1, KA1"/>
    <property type="match status" value="1"/>
</dbReference>
<feature type="domain" description="KA1" evidence="9">
    <location>
        <begin position="101"/>
        <end position="150"/>
    </location>
</feature>
<dbReference type="Proteomes" id="UP000694560">
    <property type="component" value="Unplaced"/>
</dbReference>
<keyword evidence="11" id="KW-1185">Reference proteome</keyword>
<accession>A0A8C5X5Q9</accession>
<dbReference type="GO" id="GO:0004674">
    <property type="term" value="F:protein serine/threonine kinase activity"/>
    <property type="evidence" value="ECO:0007669"/>
    <property type="project" value="UniProtKB-KW"/>
</dbReference>
<reference evidence="10" key="1">
    <citation type="submission" date="2025-08" db="UniProtKB">
        <authorList>
            <consortium name="Ensembl"/>
        </authorList>
    </citation>
    <scope>IDENTIFICATION</scope>
</reference>
<evidence type="ECO:0000313" key="10">
    <source>
        <dbReference type="Ensembl" id="ENSMCSP00000012535.1"/>
    </source>
</evidence>
<dbReference type="GO" id="GO:0005524">
    <property type="term" value="F:ATP binding"/>
    <property type="evidence" value="ECO:0007669"/>
    <property type="project" value="UniProtKB-KW"/>
</dbReference>
<comment type="catalytic activity">
    <reaction evidence="7">
        <text>L-threonyl-[protein] + ATP = O-phospho-L-threonyl-[protein] + ADP + H(+)</text>
        <dbReference type="Rhea" id="RHEA:46608"/>
        <dbReference type="Rhea" id="RHEA-COMP:11060"/>
        <dbReference type="Rhea" id="RHEA-COMP:11605"/>
        <dbReference type="ChEBI" id="CHEBI:15378"/>
        <dbReference type="ChEBI" id="CHEBI:30013"/>
        <dbReference type="ChEBI" id="CHEBI:30616"/>
        <dbReference type="ChEBI" id="CHEBI:61977"/>
        <dbReference type="ChEBI" id="CHEBI:456216"/>
        <dbReference type="EC" id="2.7.11.1"/>
    </reaction>
</comment>
<keyword evidence="5" id="KW-0418">Kinase</keyword>
<name>A0A8C5X5Q9_9PASS</name>
<evidence type="ECO:0000256" key="2">
    <source>
        <dbReference type="ARBA" id="ARBA00022527"/>
    </source>
</evidence>
<evidence type="ECO:0000256" key="3">
    <source>
        <dbReference type="ARBA" id="ARBA00022679"/>
    </source>
</evidence>
<reference evidence="10" key="2">
    <citation type="submission" date="2025-09" db="UniProtKB">
        <authorList>
            <consortium name="Ensembl"/>
        </authorList>
    </citation>
    <scope>IDENTIFICATION</scope>
</reference>
<evidence type="ECO:0000256" key="7">
    <source>
        <dbReference type="ARBA" id="ARBA00047899"/>
    </source>
</evidence>
<dbReference type="CDD" id="cd12198">
    <property type="entry name" value="MELK_C"/>
    <property type="match status" value="1"/>
</dbReference>
<protein>
    <recommendedName>
        <fullName evidence="1">non-specific serine/threonine protein kinase</fullName>
        <ecNumber evidence="1">2.7.11.1</ecNumber>
    </recommendedName>
</protein>
<evidence type="ECO:0000313" key="11">
    <source>
        <dbReference type="Proteomes" id="UP000694560"/>
    </source>
</evidence>
<dbReference type="InterPro" id="IPR028375">
    <property type="entry name" value="KA1/Ssp2_C"/>
</dbReference>
<evidence type="ECO:0000259" key="9">
    <source>
        <dbReference type="PROSITE" id="PS50032"/>
    </source>
</evidence>
<dbReference type="OrthoDB" id="193931at2759"/>